<feature type="coiled-coil region" evidence="1">
    <location>
        <begin position="241"/>
        <end position="303"/>
    </location>
</feature>
<dbReference type="Proteomes" id="UP000179099">
    <property type="component" value="Unassembled WGS sequence"/>
</dbReference>
<keyword evidence="2" id="KW-0812">Transmembrane</keyword>
<feature type="transmembrane region" description="Helical" evidence="2">
    <location>
        <begin position="50"/>
        <end position="69"/>
    </location>
</feature>
<keyword evidence="1" id="KW-0175">Coiled coil</keyword>
<sequence length="303" mass="35326">MDNFEKQQTIEAIKTVIKARWLYVLLILLQALFIKTITLNKVVPLPSLPLIFLLFIAIFILNFGYWIYFRRPFERVKVFQLKIIKFSQFIIDQLSISAILYFSGTVNKMLILAYFVPLVFAASLYRRKGVIFAAVSGILLFSFLVILEYLGIIKPGTPEETTFARFVTGDKVWLRGELIGFTFYYFCGAVAAIYMADLFRKREEELKIKKDELTGKTEILTTQTQELTKTRDWLHDALIKSDTARLEIKKTKDELQKTNVELQAKINELEKYGEVTTGRELKMIELKEKIRLLEEKIAELYKK</sequence>
<feature type="transmembrane region" description="Helical" evidence="2">
    <location>
        <begin position="130"/>
        <end position="152"/>
    </location>
</feature>
<dbReference type="EMBL" id="MHMW01000028">
    <property type="protein sequence ID" value="OGZ33590.1"/>
    <property type="molecule type" value="Genomic_DNA"/>
</dbReference>
<proteinExistence type="predicted"/>
<evidence type="ECO:0000256" key="2">
    <source>
        <dbReference type="SAM" id="Phobius"/>
    </source>
</evidence>
<evidence type="ECO:0000313" key="3">
    <source>
        <dbReference type="EMBL" id="OGZ33590.1"/>
    </source>
</evidence>
<reference evidence="3 4" key="1">
    <citation type="journal article" date="2016" name="Nat. Commun.">
        <title>Thousands of microbial genomes shed light on interconnected biogeochemical processes in an aquifer system.</title>
        <authorList>
            <person name="Anantharaman K."/>
            <person name="Brown C.T."/>
            <person name="Hug L.A."/>
            <person name="Sharon I."/>
            <person name="Castelle C.J."/>
            <person name="Probst A.J."/>
            <person name="Thomas B.C."/>
            <person name="Singh A."/>
            <person name="Wilkins M.J."/>
            <person name="Karaoz U."/>
            <person name="Brodie E.L."/>
            <person name="Williams K.H."/>
            <person name="Hubbard S.S."/>
            <person name="Banfield J.F."/>
        </authorList>
    </citation>
    <scope>NUCLEOTIDE SEQUENCE [LARGE SCALE GENOMIC DNA]</scope>
</reference>
<keyword evidence="2" id="KW-0472">Membrane</keyword>
<dbReference type="STRING" id="1801992.A2Y98_01500"/>
<name>A0A1G2F7I2_9BACT</name>
<keyword evidence="2" id="KW-1133">Transmembrane helix</keyword>
<protein>
    <submittedName>
        <fullName evidence="3">Uncharacterized protein</fullName>
    </submittedName>
</protein>
<organism evidence="3 4">
    <name type="scientific">Candidatus Portnoybacteria bacterium RBG_19FT_COMBO_36_7</name>
    <dbReference type="NCBI Taxonomy" id="1801992"/>
    <lineage>
        <taxon>Bacteria</taxon>
        <taxon>Candidatus Portnoyibacteriota</taxon>
    </lineage>
</organism>
<comment type="caution">
    <text evidence="3">The sequence shown here is derived from an EMBL/GenBank/DDBJ whole genome shotgun (WGS) entry which is preliminary data.</text>
</comment>
<evidence type="ECO:0000313" key="4">
    <source>
        <dbReference type="Proteomes" id="UP000179099"/>
    </source>
</evidence>
<feature type="transmembrane region" description="Helical" evidence="2">
    <location>
        <begin position="109"/>
        <end position="125"/>
    </location>
</feature>
<accession>A0A1G2F7I2</accession>
<feature type="transmembrane region" description="Helical" evidence="2">
    <location>
        <begin position="21"/>
        <end position="38"/>
    </location>
</feature>
<feature type="transmembrane region" description="Helical" evidence="2">
    <location>
        <begin position="172"/>
        <end position="196"/>
    </location>
</feature>
<gene>
    <name evidence="3" type="ORF">A2Y98_01500</name>
</gene>
<dbReference type="AlphaFoldDB" id="A0A1G2F7I2"/>
<evidence type="ECO:0000256" key="1">
    <source>
        <dbReference type="SAM" id="Coils"/>
    </source>
</evidence>